<evidence type="ECO:0000256" key="1">
    <source>
        <dbReference type="SAM" id="MobiDB-lite"/>
    </source>
</evidence>
<organism evidence="2 3">
    <name type="scientific">Herbaspirillum seropedicae (strain SmR1)</name>
    <dbReference type="NCBI Taxonomy" id="757424"/>
    <lineage>
        <taxon>Bacteria</taxon>
        <taxon>Pseudomonadati</taxon>
        <taxon>Pseudomonadota</taxon>
        <taxon>Betaproteobacteria</taxon>
        <taxon>Burkholderiales</taxon>
        <taxon>Oxalobacteraceae</taxon>
        <taxon>Herbaspirillum</taxon>
    </lineage>
</organism>
<keyword evidence="3" id="KW-1185">Reference proteome</keyword>
<reference evidence="2 3" key="1">
    <citation type="submission" date="2010-04" db="EMBL/GenBank/DDBJ databases">
        <title>The genome of Herbaspirillum seropedicae SmR1, an endophytic, nitrogen-fixing, plant-growth promoting beta-Proteobacteria.</title>
        <authorList>
            <person name="Pedrosa F.O."/>
            <person name="Monteiro R.A."/>
            <person name="Wassem R."/>
            <person name="Cruz L.M."/>
            <person name="Ayub R.A."/>
            <person name="Colauto N.B."/>
            <person name="Fernandez M.A."/>
            <person name="Fungaro M.H.P."/>
            <person name="Grisard E.C."/>
            <person name="Hungria M."/>
            <person name="Madeira H.M.F."/>
            <person name="Nodari R.O."/>
            <person name="Osaku C.A."/>
            <person name="Petzl-Erler M.L."/>
            <person name="Terenzi H."/>
            <person name="Vieira L.G.E."/>
            <person name="Almeida M.I.M."/>
            <person name="Alves L.R."/>
            <person name="Arantes O.M.N."/>
            <person name="Balsanelli E."/>
            <person name="Barcellos F.G."/>
            <person name="Baura V.A."/>
            <person name="Binde D.R."/>
            <person name="Campo R.J."/>
            <person name="Chubatsu L.S."/>
            <person name="Chueire L.M.O."/>
            <person name="Ciferri R.R."/>
            <person name="Correa L.C."/>
            <person name="da Conceicao Silva J.L."/>
            <person name="Dabul A.N.G."/>
            <person name="Dambros B.P."/>
            <person name="Faoro H."/>
            <person name="Favetti A."/>
            <person name="Friedermann G."/>
            <person name="Furlaneto M.C."/>
            <person name="Gasques L.S."/>
            <person name="Gimenes C.C.T."/>
            <person name="Gioppo N.M.R."/>
            <person name="Glienke-Blanco C."/>
            <person name="Godoy L.P."/>
            <person name="Guerra M.P."/>
            <person name="Karp S."/>
            <person name="Kava-Cordeiro V."/>
            <person name="Margarido V.P."/>
            <person name="Mathioni S.M."/>
            <person name="Menck-Soares M.A."/>
            <person name="Murace N.K."/>
            <person name="Nicolas M.F."/>
            <person name="Oliveira C.E.C."/>
            <person name="Pagnan N.A.B."/>
            <person name="Pamphile J.A."/>
            <person name="Patussi E.V."/>
            <person name="Pereira L.F.P."/>
            <person name="Pereira-Ferrari L."/>
            <person name="Pinto F.G.S."/>
            <person name="Precoma C."/>
            <person name="Prioli A.J."/>
            <person name="Prioli S.M.A.P."/>
            <person name="Raittz R.T."/>
            <person name="Ramos H.J.O."/>
            <person name="Ribeiro E.M.S.F."/>
            <person name="Rigo L.U."/>
            <person name="Rocha C.L.M.S.C."/>
            <person name="Rocha S.N."/>
            <person name="Santos K."/>
            <person name="Satori D."/>
            <person name="Silva A.G."/>
            <person name="Simao R.C.G."/>
            <person name="Soares M.A.M."/>
            <person name="Souza E.M."/>
            <person name="Steffens M.B.R."/>
            <person name="Steindel M."/>
            <person name="Tadra-Sfeir M.Z."/>
            <person name="Takahashi E.K."/>
            <person name="Torres R.A."/>
            <person name="Valle J.S."/>
            <person name="Vernal J.I."/>
            <person name="Vilas-Boas L.A."/>
            <person name="Watanabe M.A.E."/>
            <person name="Weiss V.A."/>
            <person name="Yates M.A."/>
            <person name="Souza E.M."/>
        </authorList>
    </citation>
    <scope>NUCLEOTIDE SEQUENCE [LARGE SCALE GENOMIC DNA]</scope>
    <source>
        <strain evidence="2 3">SmR1</strain>
    </source>
</reference>
<feature type="compositionally biased region" description="Pro residues" evidence="1">
    <location>
        <begin position="45"/>
        <end position="59"/>
    </location>
</feature>
<dbReference type="AlphaFoldDB" id="D8IPI4"/>
<gene>
    <name evidence="2" type="ordered locus">Hsero_3400</name>
</gene>
<accession>D8IPI4</accession>
<evidence type="ECO:0000313" key="3">
    <source>
        <dbReference type="Proteomes" id="UP000000329"/>
    </source>
</evidence>
<sequence>MQAIVQHLRFPIWLAEVFPAFFGTFIFPQKDTHAFPHHRLGQPDPAAPASPHPATPLRQ</sequence>
<name>D8IPI4_HERSS</name>
<dbReference type="HOGENOM" id="CLU_2954255_0_0_4"/>
<protein>
    <submittedName>
        <fullName evidence="2">Uncharacterized protein</fullName>
    </submittedName>
</protein>
<dbReference type="STRING" id="757424.Hsero_3400"/>
<proteinExistence type="predicted"/>
<evidence type="ECO:0000313" key="2">
    <source>
        <dbReference type="EMBL" id="ADJ64881.1"/>
    </source>
</evidence>
<dbReference type="Proteomes" id="UP000000329">
    <property type="component" value="Chromosome"/>
</dbReference>
<dbReference type="EMBL" id="CP002039">
    <property type="protein sequence ID" value="ADJ64881.1"/>
    <property type="molecule type" value="Genomic_DNA"/>
</dbReference>
<feature type="region of interest" description="Disordered" evidence="1">
    <location>
        <begin position="36"/>
        <end position="59"/>
    </location>
</feature>
<dbReference type="KEGG" id="hse:Hsero_3400"/>